<dbReference type="PANTHER" id="PTHR30273">
    <property type="entry name" value="PERIPLASMIC SIGNAL SENSOR AND SIGMA FACTOR ACTIVATOR FECR-RELATED"/>
    <property type="match status" value="1"/>
</dbReference>
<dbReference type="Pfam" id="PF16344">
    <property type="entry name" value="FecR_C"/>
    <property type="match status" value="1"/>
</dbReference>
<reference evidence="4" key="1">
    <citation type="journal article" date="2022" name="Int. J. Syst. Evol. Microbiol.">
        <title>Prevotella lacticifex sp. nov., isolated from the rumen of cows.</title>
        <authorList>
            <person name="Shinkai T."/>
            <person name="Ikeyama N."/>
            <person name="Kumagai M."/>
            <person name="Ohmori H."/>
            <person name="Sakamoto M."/>
            <person name="Ohkuma M."/>
            <person name="Mitsumori M."/>
        </authorList>
    </citation>
    <scope>NUCLEOTIDE SEQUENCE</scope>
    <source>
        <strain evidence="4">R5076</strain>
    </source>
</reference>
<dbReference type="PIRSF" id="PIRSF018266">
    <property type="entry name" value="FecR"/>
    <property type="match status" value="1"/>
</dbReference>
<accession>A0A9R1CBL3</accession>
<dbReference type="Pfam" id="PF04773">
    <property type="entry name" value="FecR"/>
    <property type="match status" value="1"/>
</dbReference>
<dbReference type="AlphaFoldDB" id="A0A9R1CBL3"/>
<organism evidence="4 5">
    <name type="scientific">Prevotella lacticifex</name>
    <dbReference type="NCBI Taxonomy" id="2854755"/>
    <lineage>
        <taxon>Bacteria</taxon>
        <taxon>Pseudomonadati</taxon>
        <taxon>Bacteroidota</taxon>
        <taxon>Bacteroidia</taxon>
        <taxon>Bacteroidales</taxon>
        <taxon>Prevotellaceae</taxon>
        <taxon>Prevotella</taxon>
    </lineage>
</organism>
<keyword evidence="5" id="KW-1185">Reference proteome</keyword>
<dbReference type="PANTHER" id="PTHR30273:SF2">
    <property type="entry name" value="PROTEIN FECR"/>
    <property type="match status" value="1"/>
</dbReference>
<proteinExistence type="predicted"/>
<dbReference type="EMBL" id="BPUB01000002">
    <property type="protein sequence ID" value="GJG59537.1"/>
    <property type="molecule type" value="Genomic_DNA"/>
</dbReference>
<dbReference type="InterPro" id="IPR032508">
    <property type="entry name" value="FecR_C"/>
</dbReference>
<keyword evidence="1" id="KW-0812">Transmembrane</keyword>
<evidence type="ECO:0008006" key="6">
    <source>
        <dbReference type="Google" id="ProtNLM"/>
    </source>
</evidence>
<dbReference type="Proteomes" id="UP000825483">
    <property type="component" value="Unassembled WGS sequence"/>
</dbReference>
<gene>
    <name evidence="4" type="ORF">PRLR5076_23880</name>
</gene>
<evidence type="ECO:0000256" key="1">
    <source>
        <dbReference type="SAM" id="Phobius"/>
    </source>
</evidence>
<dbReference type="RefSeq" id="WP_223928715.1">
    <property type="nucleotide sequence ID" value="NZ_BPTU01000002.1"/>
</dbReference>
<evidence type="ECO:0000313" key="5">
    <source>
        <dbReference type="Proteomes" id="UP000825483"/>
    </source>
</evidence>
<evidence type="ECO:0000259" key="2">
    <source>
        <dbReference type="Pfam" id="PF04773"/>
    </source>
</evidence>
<comment type="caution">
    <text evidence="4">The sequence shown here is derived from an EMBL/GenBank/DDBJ whole genome shotgun (WGS) entry which is preliminary data.</text>
</comment>
<feature type="transmembrane region" description="Helical" evidence="1">
    <location>
        <begin position="50"/>
        <end position="70"/>
    </location>
</feature>
<dbReference type="InterPro" id="IPR006860">
    <property type="entry name" value="FecR"/>
</dbReference>
<feature type="domain" description="Protein FecR C-terminal" evidence="3">
    <location>
        <begin position="217"/>
        <end position="275"/>
    </location>
</feature>
<dbReference type="InterPro" id="IPR012373">
    <property type="entry name" value="Ferrdict_sens_TM"/>
</dbReference>
<dbReference type="GeneID" id="72466421"/>
<dbReference type="Gene3D" id="2.60.120.1440">
    <property type="match status" value="1"/>
</dbReference>
<keyword evidence="1" id="KW-1133">Transmembrane helix</keyword>
<protein>
    <recommendedName>
        <fullName evidence="6">Sigma factor regulatory protein, FecR/PupR family</fullName>
    </recommendedName>
</protein>
<evidence type="ECO:0000259" key="3">
    <source>
        <dbReference type="Pfam" id="PF16344"/>
    </source>
</evidence>
<keyword evidence="1" id="KW-0472">Membrane</keyword>
<feature type="domain" description="FecR protein" evidence="2">
    <location>
        <begin position="84"/>
        <end position="173"/>
    </location>
</feature>
<sequence>MKEQGNLWENILDFVVKHYKEDTFDTQKAFKKFQQLSDYGNYARQRTLRLYKAVGIAASILLILGIGLLWNKGHETELTSFSTVDSTQTWALADGTELTLAPHSKVTYNIEHYRSQRELNLEGRAYFMVKHDPNHPFTVNTHYGSVEDLGTSFQVSTCLGRRTSVLVTEGSVKFFIHDSKDGVILTRGMKGTIQAGTEHPIVSYGDINETAWATGIFKFNNTPISQALQTVSKCYQVDLSASDTTRSISGTFKADNIDEVIDILETTLNITIYRRGERK</sequence>
<dbReference type="Gene3D" id="3.55.50.30">
    <property type="match status" value="1"/>
</dbReference>
<evidence type="ECO:0000313" key="4">
    <source>
        <dbReference type="EMBL" id="GJG59537.1"/>
    </source>
</evidence>
<name>A0A9R1CBL3_9BACT</name>
<dbReference type="GO" id="GO:0016989">
    <property type="term" value="F:sigma factor antagonist activity"/>
    <property type="evidence" value="ECO:0007669"/>
    <property type="project" value="TreeGrafter"/>
</dbReference>